<keyword evidence="3" id="KW-0808">Transferase</keyword>
<name>A0A1X7BZF0_9FLAO</name>
<keyword evidence="1" id="KW-0812">Transmembrane</keyword>
<reference evidence="4" key="3">
    <citation type="submission" date="2017-04" db="EMBL/GenBank/DDBJ databases">
        <authorList>
            <person name="Afonso C.L."/>
            <person name="Miller P.J."/>
            <person name="Scott M.A."/>
            <person name="Spackman E."/>
            <person name="Goraichik I."/>
            <person name="Dimitrov K.M."/>
            <person name="Suarez D.L."/>
            <person name="Swayne D.E."/>
        </authorList>
    </citation>
    <scope>NUCLEOTIDE SEQUENCE</scope>
    <source>
        <strain evidence="4">CC4</strain>
    </source>
</reference>
<reference evidence="3" key="1">
    <citation type="journal article" date="2017" name="Genome Announc.">
        <title>Twelve Complete Reference Genomes of Clinical Isolates in the Capnocytophaga Genus.</title>
        <authorList>
            <person name="Villarma A."/>
            <person name="Gulvik C.A."/>
            <person name="Rowe L.A."/>
            <person name="Sheth M."/>
            <person name="Juieng P."/>
            <person name="Nicholson A.C."/>
            <person name="Loparev V.N."/>
            <person name="McQuiston J.R."/>
        </authorList>
    </citation>
    <scope>NUCLEOTIDE SEQUENCE</scope>
    <source>
        <strain evidence="3">H3936</strain>
    </source>
</reference>
<dbReference type="GO" id="GO:0016740">
    <property type="term" value="F:transferase activity"/>
    <property type="evidence" value="ECO:0007669"/>
    <property type="project" value="UniProtKB-KW"/>
</dbReference>
<dbReference type="Pfam" id="PF00535">
    <property type="entry name" value="Glycos_transf_2"/>
    <property type="match status" value="1"/>
</dbReference>
<dbReference type="Gene3D" id="3.90.550.10">
    <property type="entry name" value="Spore Coat Polysaccharide Biosynthesis Protein SpsA, Chain A"/>
    <property type="match status" value="1"/>
</dbReference>
<dbReference type="PANTHER" id="PTHR43179:SF7">
    <property type="entry name" value="RHAMNOSYLTRANSFERASE WBBL"/>
    <property type="match status" value="1"/>
</dbReference>
<keyword evidence="1" id="KW-1133">Transmembrane helix</keyword>
<dbReference type="PANTHER" id="PTHR43179">
    <property type="entry name" value="RHAMNOSYLTRANSFERASE WBBL"/>
    <property type="match status" value="1"/>
</dbReference>
<feature type="domain" description="Glycosyltransferase 2-like" evidence="2">
    <location>
        <begin position="4"/>
        <end position="115"/>
    </location>
</feature>
<organism evidence="4">
    <name type="scientific">Capnocytophaga canimorsus</name>
    <dbReference type="NCBI Taxonomy" id="28188"/>
    <lineage>
        <taxon>Bacteria</taxon>
        <taxon>Pseudomonadati</taxon>
        <taxon>Bacteroidota</taxon>
        <taxon>Flavobacteriia</taxon>
        <taxon>Flavobacteriales</taxon>
        <taxon>Flavobacteriaceae</taxon>
        <taxon>Capnocytophaga</taxon>
    </lineage>
</organism>
<sequence length="298" mass="35083">MDVSFIIVNYNTKKLTLSCLDSIYKHTQDINFEIILVDNASIDGSVKAIEQQFPDVKLIKSNENLGFGRANNLGVRYAQGEFLFLLNSDTLFIENSLKKMYDFFKANEKKMKMGVLGSLMIDEYGKVNGFGSSIPTPREFQNRKLRKIPFLRYFFNSDDVQYNIKDIVFQVGYVLGADMFLRKTLFEEVGGFDKRYFMYYEESDLQNTITKKGYRQFIYTGTKIVHLEGKSFSKKISNTKRLIVHCSEIDFMRKNYPKYFLQYKLLDMLFLFLSVFNIRYSVKENFQYIISIVKKYKN</sequence>
<proteinExistence type="predicted"/>
<dbReference type="CDD" id="cd04186">
    <property type="entry name" value="GT_2_like_c"/>
    <property type="match status" value="1"/>
</dbReference>
<feature type="transmembrane region" description="Helical" evidence="1">
    <location>
        <begin position="259"/>
        <end position="278"/>
    </location>
</feature>
<dbReference type="RefSeq" id="WP_095919222.1">
    <property type="nucleotide sequence ID" value="NZ_BOQJ01000019.1"/>
</dbReference>
<dbReference type="InterPro" id="IPR001173">
    <property type="entry name" value="Glyco_trans_2-like"/>
</dbReference>
<dbReference type="EMBL" id="CP022389">
    <property type="protein sequence ID" value="ATA94025.1"/>
    <property type="molecule type" value="Genomic_DNA"/>
</dbReference>
<reference evidence="4" key="2">
    <citation type="submission" date="2017-04" db="EMBL/GenBank/DDBJ databases">
        <title>Identification of virulent Capnocytophaga canimorsus isolates by capsular typing.</title>
        <authorList>
            <person name="Hess E.H."/>
            <person name="Renzi F.R."/>
            <person name="Koudad D.K."/>
            <person name="Dol M.D."/>
            <person name="Cornelis G.R.C."/>
        </authorList>
    </citation>
    <scope>NUCLEOTIDE SEQUENCE</scope>
    <source>
        <strain evidence="4">CC4</strain>
    </source>
</reference>
<dbReference type="InterPro" id="IPR029044">
    <property type="entry name" value="Nucleotide-diphossugar_trans"/>
</dbReference>
<evidence type="ECO:0000259" key="2">
    <source>
        <dbReference type="Pfam" id="PF00535"/>
    </source>
</evidence>
<dbReference type="AlphaFoldDB" id="A0A1X7BZF0"/>
<evidence type="ECO:0000313" key="3">
    <source>
        <dbReference type="EMBL" id="ATA94025.1"/>
    </source>
</evidence>
<protein>
    <submittedName>
        <fullName evidence="3">Glycosyl transferase family 2</fullName>
    </submittedName>
</protein>
<evidence type="ECO:0000313" key="4">
    <source>
        <dbReference type="EMBL" id="SMD29013.1"/>
    </source>
</evidence>
<dbReference type="EMBL" id="LT838812">
    <property type="protein sequence ID" value="SMD29013.1"/>
    <property type="molecule type" value="Genomic_DNA"/>
</dbReference>
<reference evidence="5" key="4">
    <citation type="submission" date="2017-06" db="EMBL/GenBank/DDBJ databases">
        <title>Capnocytophaga spp. assemblies.</title>
        <authorList>
            <person name="Gulvik C.A."/>
        </authorList>
    </citation>
    <scope>NUCLEOTIDE SEQUENCE [LARGE SCALE GENOMIC DNA]</scope>
    <source>
        <strain evidence="5">H3936</strain>
    </source>
</reference>
<keyword evidence="1" id="KW-0472">Membrane</keyword>
<accession>A0A1X7BZF0</accession>
<evidence type="ECO:0000256" key="1">
    <source>
        <dbReference type="SAM" id="Phobius"/>
    </source>
</evidence>
<gene>
    <name evidence="4" type="ORF">CC4__530062</name>
    <name evidence="3" type="ORF">CGC54_06625</name>
</gene>
<evidence type="ECO:0000313" key="5">
    <source>
        <dbReference type="Proteomes" id="UP000243753"/>
    </source>
</evidence>
<dbReference type="SUPFAM" id="SSF53448">
    <property type="entry name" value="Nucleotide-diphospho-sugar transferases"/>
    <property type="match status" value="1"/>
</dbReference>
<dbReference type="Proteomes" id="UP000243753">
    <property type="component" value="Chromosome"/>
</dbReference>